<dbReference type="CDD" id="cd10917">
    <property type="entry name" value="CE4_NodB_like_6s_7s"/>
    <property type="match status" value="1"/>
</dbReference>
<dbReference type="PROSITE" id="PS51318">
    <property type="entry name" value="TAT"/>
    <property type="match status" value="1"/>
</dbReference>
<dbReference type="InterPro" id="IPR006311">
    <property type="entry name" value="TAT_signal"/>
</dbReference>
<comment type="caution">
    <text evidence="2">The sequence shown here is derived from an EMBL/GenBank/DDBJ whole genome shotgun (WGS) entry which is preliminary data.</text>
</comment>
<protein>
    <submittedName>
        <fullName evidence="2">Polysaccharide deacetylase family protein</fullName>
        <ecNumber evidence="2">3.-.-.-</ecNumber>
    </submittedName>
</protein>
<sequence length="270" mass="28986">MGVARRRLLGGALVAAGGAVVGGAATALWPLLGPDRLPISGGYAPAGVARTWSPRGQVQVHWHVPTDEPLVALTFDDGPGPWTPMVLDALDRADAPATFFMVGERLTRAPELVRGRLDRHEVGNHTWAHRDLAQLDEAGVRDQLTRTHDAIHRLLGRSPTLMRPPWGHLGGSTLTVVDELGYDVVMWSQQMRETMFQADPPAQVRDIVDNAKPGTIVLAHDVGGPDRLVALRQIGAFIDGFRARGLKPVTVSELLAARRSGPPGPSPAGR</sequence>
<dbReference type="Proteomes" id="UP001595868">
    <property type="component" value="Unassembled WGS sequence"/>
</dbReference>
<accession>A0ABV8KIT2</accession>
<dbReference type="PROSITE" id="PS51677">
    <property type="entry name" value="NODB"/>
    <property type="match status" value="1"/>
</dbReference>
<evidence type="ECO:0000259" key="1">
    <source>
        <dbReference type="PROSITE" id="PS51677"/>
    </source>
</evidence>
<dbReference type="SUPFAM" id="SSF88713">
    <property type="entry name" value="Glycoside hydrolase/deacetylase"/>
    <property type="match status" value="1"/>
</dbReference>
<feature type="domain" description="NodB homology" evidence="1">
    <location>
        <begin position="69"/>
        <end position="249"/>
    </location>
</feature>
<dbReference type="Gene3D" id="3.20.20.370">
    <property type="entry name" value="Glycoside hydrolase/deacetylase"/>
    <property type="match status" value="1"/>
</dbReference>
<proteinExistence type="predicted"/>
<dbReference type="InterPro" id="IPR002509">
    <property type="entry name" value="NODB_dom"/>
</dbReference>
<dbReference type="PANTHER" id="PTHR10587">
    <property type="entry name" value="GLYCOSYL TRANSFERASE-RELATED"/>
    <property type="match status" value="1"/>
</dbReference>
<name>A0ABV8KIT2_9ACTN</name>
<gene>
    <name evidence="2" type="ORF">ACFOX0_08645</name>
</gene>
<keyword evidence="2" id="KW-0378">Hydrolase</keyword>
<dbReference type="RefSeq" id="WP_377543347.1">
    <property type="nucleotide sequence ID" value="NZ_JBHSBN010000004.1"/>
</dbReference>
<dbReference type="InterPro" id="IPR011330">
    <property type="entry name" value="Glyco_hydro/deAcase_b/a-brl"/>
</dbReference>
<dbReference type="Pfam" id="PF01522">
    <property type="entry name" value="Polysacc_deac_1"/>
    <property type="match status" value="1"/>
</dbReference>
<dbReference type="InterPro" id="IPR050248">
    <property type="entry name" value="Polysacc_deacetylase_ArnD"/>
</dbReference>
<dbReference type="EMBL" id="JBHSBN010000004">
    <property type="protein sequence ID" value="MFC4106005.1"/>
    <property type="molecule type" value="Genomic_DNA"/>
</dbReference>
<reference evidence="3" key="1">
    <citation type="journal article" date="2019" name="Int. J. Syst. Evol. Microbiol.">
        <title>The Global Catalogue of Microorganisms (GCM) 10K type strain sequencing project: providing services to taxonomists for standard genome sequencing and annotation.</title>
        <authorList>
            <consortium name="The Broad Institute Genomics Platform"/>
            <consortium name="The Broad Institute Genome Sequencing Center for Infectious Disease"/>
            <person name="Wu L."/>
            <person name="Ma J."/>
        </authorList>
    </citation>
    <scope>NUCLEOTIDE SEQUENCE [LARGE SCALE GENOMIC DNA]</scope>
    <source>
        <strain evidence="3">2902at01</strain>
    </source>
</reference>
<dbReference type="EC" id="3.-.-.-" evidence="2"/>
<keyword evidence="3" id="KW-1185">Reference proteome</keyword>
<organism evidence="2 3">
    <name type="scientific">Micromonospora zhanjiangensis</name>
    <dbReference type="NCBI Taxonomy" id="1522057"/>
    <lineage>
        <taxon>Bacteria</taxon>
        <taxon>Bacillati</taxon>
        <taxon>Actinomycetota</taxon>
        <taxon>Actinomycetes</taxon>
        <taxon>Micromonosporales</taxon>
        <taxon>Micromonosporaceae</taxon>
        <taxon>Micromonospora</taxon>
    </lineage>
</organism>
<evidence type="ECO:0000313" key="2">
    <source>
        <dbReference type="EMBL" id="MFC4106005.1"/>
    </source>
</evidence>
<dbReference type="GO" id="GO:0016787">
    <property type="term" value="F:hydrolase activity"/>
    <property type="evidence" value="ECO:0007669"/>
    <property type="project" value="UniProtKB-KW"/>
</dbReference>
<evidence type="ECO:0000313" key="3">
    <source>
        <dbReference type="Proteomes" id="UP001595868"/>
    </source>
</evidence>